<accession>A0ABR1HNR1</accession>
<dbReference type="Proteomes" id="UP001498476">
    <property type="component" value="Unassembled WGS sequence"/>
</dbReference>
<evidence type="ECO:0000256" key="1">
    <source>
        <dbReference type="SAM" id="MobiDB-lite"/>
    </source>
</evidence>
<evidence type="ECO:0008006" key="4">
    <source>
        <dbReference type="Google" id="ProtNLM"/>
    </source>
</evidence>
<feature type="region of interest" description="Disordered" evidence="1">
    <location>
        <begin position="72"/>
        <end position="111"/>
    </location>
</feature>
<name>A0ABR1HNR1_9HYPO</name>
<organism evidence="2 3">
    <name type="scientific">Neonectria punicea</name>
    <dbReference type="NCBI Taxonomy" id="979145"/>
    <lineage>
        <taxon>Eukaryota</taxon>
        <taxon>Fungi</taxon>
        <taxon>Dikarya</taxon>
        <taxon>Ascomycota</taxon>
        <taxon>Pezizomycotina</taxon>
        <taxon>Sordariomycetes</taxon>
        <taxon>Hypocreomycetidae</taxon>
        <taxon>Hypocreales</taxon>
        <taxon>Nectriaceae</taxon>
        <taxon>Neonectria</taxon>
    </lineage>
</organism>
<keyword evidence="3" id="KW-1185">Reference proteome</keyword>
<dbReference type="PANTHER" id="PTHR38111">
    <property type="entry name" value="ZN(2)-C6 FUNGAL-TYPE DOMAIN-CONTAINING PROTEIN-RELATED"/>
    <property type="match status" value="1"/>
</dbReference>
<evidence type="ECO:0000313" key="2">
    <source>
        <dbReference type="EMBL" id="KAK7422388.1"/>
    </source>
</evidence>
<dbReference type="EMBL" id="JAZAVJ010000016">
    <property type="protein sequence ID" value="KAK7422388.1"/>
    <property type="molecule type" value="Genomic_DNA"/>
</dbReference>
<evidence type="ECO:0000313" key="3">
    <source>
        <dbReference type="Proteomes" id="UP001498476"/>
    </source>
</evidence>
<reference evidence="2 3" key="1">
    <citation type="journal article" date="2025" name="Microbiol. Resour. Announc.">
        <title>Draft genome sequences for Neonectria magnoliae and Neonectria punicea, canker pathogens of Liriodendron tulipifera and Acer saccharum in West Virginia.</title>
        <authorList>
            <person name="Petronek H.M."/>
            <person name="Kasson M.T."/>
            <person name="Metheny A.M."/>
            <person name="Stauder C.M."/>
            <person name="Lovett B."/>
            <person name="Lynch S.C."/>
            <person name="Garnas J.R."/>
            <person name="Kasson L.R."/>
            <person name="Stajich J.E."/>
        </authorList>
    </citation>
    <scope>NUCLEOTIDE SEQUENCE [LARGE SCALE GENOMIC DNA]</scope>
    <source>
        <strain evidence="2 3">NRRL 64653</strain>
    </source>
</reference>
<comment type="caution">
    <text evidence="2">The sequence shown here is derived from an EMBL/GenBank/DDBJ whole genome shotgun (WGS) entry which is preliminary data.</text>
</comment>
<proteinExistence type="predicted"/>
<dbReference type="InterPro" id="IPR053178">
    <property type="entry name" value="Osmoadaptation_assoc"/>
</dbReference>
<dbReference type="PANTHER" id="PTHR38111:SF9">
    <property type="entry name" value="ZN(2)-C6 FUNGAL-TYPE DOMAIN-CONTAINING PROTEIN"/>
    <property type="match status" value="1"/>
</dbReference>
<sequence length="520" mass="58682">MLLLSAVFSDIDPQTDLGIVTAWLELQENTKVVKLADEGESRLCSNERPFCQKCIASGRECEGYERERVFITGTPESKGRVASHPKKGPSSSKQKTPVGEGSPKPDLAPLQPFTSAWDDHTLLSSQGIEYSVLISALQTKLPNLLRDSASQDESEGFRISLPPYGPSELTPALIDQELRVSAQCLARLPSLDDSDDSAESYCVFFFEVRQFIHWLVAPLLINIQHDLVVGSTESGSDQMRRFGPAHFSQFPNHHFFVRVYRPLAAGSALLNRRDTFLSAPEWRTVPWHSHPKSSLDHLFDLILFLPSILAHTDQIIPLEATLNRRGRAQGLLEHCLSLEKKFELWLNVVNQPTPDYPVAYWAEELTSPGGLIPFSNSYTFKDSHTGLAFLYYWMAQIPFHRCIEGLHRIIFQPVIDAYPNMWPDLPLDLQIDVGRYQHGREFAADICRGLDSVLDNTVQPDVVVAPMMAALDFYKEINSTSQDGLMEMMWLDNFRGRVVEKGQHVASVLERQEWIEVAAF</sequence>
<protein>
    <recommendedName>
        <fullName evidence="4">Zn(2)-C6 fungal-type domain-containing protein</fullName>
    </recommendedName>
</protein>
<gene>
    <name evidence="2" type="ORF">QQX98_001667</name>
</gene>